<evidence type="ECO:0008006" key="4">
    <source>
        <dbReference type="Google" id="ProtNLM"/>
    </source>
</evidence>
<sequence length="120" mass="12702">MSGALRKSLAAALAVGTALVTAPVASAGGHDKTCTSDRACLIEGHDFPGGTLSIDADVVGGPNTVVHLRHKGDHGERCVADFWVNDPPRSWTCPNVRPGHYRVVIDAPDRHDALMVGVRW</sequence>
<organism evidence="2 3">
    <name type="scientific">Allokutzneria multivorans</name>
    <dbReference type="NCBI Taxonomy" id="1142134"/>
    <lineage>
        <taxon>Bacteria</taxon>
        <taxon>Bacillati</taxon>
        <taxon>Actinomycetota</taxon>
        <taxon>Actinomycetes</taxon>
        <taxon>Pseudonocardiales</taxon>
        <taxon>Pseudonocardiaceae</taxon>
        <taxon>Allokutzneria</taxon>
    </lineage>
</organism>
<dbReference type="RefSeq" id="WP_344873255.1">
    <property type="nucleotide sequence ID" value="NZ_BAABAL010000006.1"/>
</dbReference>
<accession>A0ABP7RQA6</accession>
<comment type="caution">
    <text evidence="2">The sequence shown here is derived from an EMBL/GenBank/DDBJ whole genome shotgun (WGS) entry which is preliminary data.</text>
</comment>
<evidence type="ECO:0000256" key="1">
    <source>
        <dbReference type="SAM" id="SignalP"/>
    </source>
</evidence>
<reference evidence="3" key="1">
    <citation type="journal article" date="2019" name="Int. J. Syst. Evol. Microbiol.">
        <title>The Global Catalogue of Microorganisms (GCM) 10K type strain sequencing project: providing services to taxonomists for standard genome sequencing and annotation.</title>
        <authorList>
            <consortium name="The Broad Institute Genomics Platform"/>
            <consortium name="The Broad Institute Genome Sequencing Center for Infectious Disease"/>
            <person name="Wu L."/>
            <person name="Ma J."/>
        </authorList>
    </citation>
    <scope>NUCLEOTIDE SEQUENCE [LARGE SCALE GENOMIC DNA]</scope>
    <source>
        <strain evidence="3">JCM 17342</strain>
    </source>
</reference>
<evidence type="ECO:0000313" key="2">
    <source>
        <dbReference type="EMBL" id="GAA4000392.1"/>
    </source>
</evidence>
<gene>
    <name evidence="2" type="ORF">GCM10022247_21000</name>
</gene>
<feature type="chain" id="PRO_5045712400" description="Peptidase inhibitor family I36" evidence="1">
    <location>
        <begin position="28"/>
        <end position="120"/>
    </location>
</feature>
<name>A0ABP7RQA6_9PSEU</name>
<dbReference type="EMBL" id="BAABAL010000006">
    <property type="protein sequence ID" value="GAA4000392.1"/>
    <property type="molecule type" value="Genomic_DNA"/>
</dbReference>
<proteinExistence type="predicted"/>
<dbReference type="Proteomes" id="UP001501747">
    <property type="component" value="Unassembled WGS sequence"/>
</dbReference>
<protein>
    <recommendedName>
        <fullName evidence="4">Peptidase inhibitor family I36</fullName>
    </recommendedName>
</protein>
<keyword evidence="3" id="KW-1185">Reference proteome</keyword>
<keyword evidence="1" id="KW-0732">Signal</keyword>
<feature type="signal peptide" evidence="1">
    <location>
        <begin position="1"/>
        <end position="27"/>
    </location>
</feature>
<evidence type="ECO:0000313" key="3">
    <source>
        <dbReference type="Proteomes" id="UP001501747"/>
    </source>
</evidence>